<gene>
    <name evidence="3" type="ORF">HOP12_11670</name>
</gene>
<name>A0A849SQA2_UNCEI</name>
<dbReference type="PANTHER" id="PTHR48084:SF5">
    <property type="entry name" value="BLR6744 PROTEIN"/>
    <property type="match status" value="1"/>
</dbReference>
<dbReference type="Gene3D" id="3.40.50.970">
    <property type="match status" value="1"/>
</dbReference>
<evidence type="ECO:0000313" key="4">
    <source>
        <dbReference type="Proteomes" id="UP000580839"/>
    </source>
</evidence>
<comment type="caution">
    <text evidence="3">The sequence shown here is derived from an EMBL/GenBank/DDBJ whole genome shotgun (WGS) entry which is preliminary data.</text>
</comment>
<dbReference type="InterPro" id="IPR011766">
    <property type="entry name" value="TPP_enzyme_TPP-bd"/>
</dbReference>
<dbReference type="SUPFAM" id="SSF52518">
    <property type="entry name" value="Thiamin diphosphate-binding fold (THDP-binding)"/>
    <property type="match status" value="1"/>
</dbReference>
<dbReference type="GO" id="GO:0016625">
    <property type="term" value="F:oxidoreductase activity, acting on the aldehyde or oxo group of donors, iron-sulfur protein as acceptor"/>
    <property type="evidence" value="ECO:0007669"/>
    <property type="project" value="UniProtKB-ARBA"/>
</dbReference>
<reference evidence="3 4" key="1">
    <citation type="submission" date="2020-04" db="EMBL/GenBank/DDBJ databases">
        <title>Metagenomic profiling of ammonia- and methane-oxidizing microorganisms in a Dutch drinking water treatment plant.</title>
        <authorList>
            <person name="Poghosyan L."/>
            <person name="Leucker S."/>
        </authorList>
    </citation>
    <scope>NUCLEOTIDE SEQUENCE [LARGE SCALE GENOMIC DNA]</scope>
    <source>
        <strain evidence="3">S-RSF-IL-03</strain>
    </source>
</reference>
<dbReference type="InterPro" id="IPR051457">
    <property type="entry name" value="2-oxoacid:Fd_oxidoreductase"/>
</dbReference>
<accession>A0A849SQA2</accession>
<keyword evidence="1" id="KW-0560">Oxidoreductase</keyword>
<protein>
    <submittedName>
        <fullName evidence="3">2-oxoacid:ferredoxin oxidoreductase subunit beta</fullName>
    </submittedName>
</protein>
<feature type="non-terminal residue" evidence="3">
    <location>
        <position position="353"/>
    </location>
</feature>
<dbReference type="PANTHER" id="PTHR48084">
    <property type="entry name" value="2-OXOGLUTARATE OXIDOREDUCTASE SUBUNIT KORB-RELATED"/>
    <property type="match status" value="1"/>
</dbReference>
<dbReference type="GO" id="GO:0045333">
    <property type="term" value="P:cellular respiration"/>
    <property type="evidence" value="ECO:0007669"/>
    <property type="project" value="UniProtKB-ARBA"/>
</dbReference>
<evidence type="ECO:0000313" key="3">
    <source>
        <dbReference type="EMBL" id="NOT34814.1"/>
    </source>
</evidence>
<sequence length="353" mass="37800">MTVVDSNAPQGAGRNRVGLTKADYDGSKTTLCPGCGHNAITGGIIQAAFEANLEPWKVAKLSGIGCSSKTPAYFLGQTHGFNAVHGRMPSIATGTFVANRELLLIGVSGDGDTASIGLGQFCHLVRRNVPVVYIIENNGVYGLTKGQFSATADIGSTMKGGKPNDLMPIDCCAIALELGCGFVARSFSGDQKQLRALLKAAFAHHGTAVIDVISPCVTFADHEGSTKSYAFVKEHDSPLHSIDFVPFYEDIHVDYEPGTTREVKMPDGSHIVLQKLGDDFDPTDRTAAMNVLQQAKRDQRLVTGLLHVEPALRAYDDELGLVPTALAKLPLDVVRPPKRVLEEVMEQLRTGKG</sequence>
<organism evidence="3 4">
    <name type="scientific">Eiseniibacteriota bacterium</name>
    <dbReference type="NCBI Taxonomy" id="2212470"/>
    <lineage>
        <taxon>Bacteria</taxon>
        <taxon>Candidatus Eiseniibacteriota</taxon>
    </lineage>
</organism>
<dbReference type="GO" id="GO:0030976">
    <property type="term" value="F:thiamine pyrophosphate binding"/>
    <property type="evidence" value="ECO:0007669"/>
    <property type="project" value="InterPro"/>
</dbReference>
<feature type="domain" description="Thiamine pyrophosphate enzyme TPP-binding" evidence="2">
    <location>
        <begin position="64"/>
        <end position="212"/>
    </location>
</feature>
<evidence type="ECO:0000256" key="1">
    <source>
        <dbReference type="ARBA" id="ARBA00023002"/>
    </source>
</evidence>
<dbReference type="Pfam" id="PF02775">
    <property type="entry name" value="TPP_enzyme_C"/>
    <property type="match status" value="1"/>
</dbReference>
<proteinExistence type="predicted"/>
<dbReference type="EMBL" id="JABFRW010000148">
    <property type="protein sequence ID" value="NOT34814.1"/>
    <property type="molecule type" value="Genomic_DNA"/>
</dbReference>
<dbReference type="AlphaFoldDB" id="A0A849SQA2"/>
<dbReference type="Proteomes" id="UP000580839">
    <property type="component" value="Unassembled WGS sequence"/>
</dbReference>
<evidence type="ECO:0000259" key="2">
    <source>
        <dbReference type="Pfam" id="PF02775"/>
    </source>
</evidence>
<dbReference type="InterPro" id="IPR029061">
    <property type="entry name" value="THDP-binding"/>
</dbReference>
<dbReference type="CDD" id="cd03375">
    <property type="entry name" value="TPP_OGFOR"/>
    <property type="match status" value="1"/>
</dbReference>